<dbReference type="CDD" id="cd20335">
    <property type="entry name" value="BRcat_RBR"/>
    <property type="match status" value="1"/>
</dbReference>
<dbReference type="Proteomes" id="UP001150238">
    <property type="component" value="Unassembled WGS sequence"/>
</dbReference>
<name>A0A9W9B030_9AGAR</name>
<proteinExistence type="predicted"/>
<evidence type="ECO:0000256" key="7">
    <source>
        <dbReference type="ARBA" id="ARBA00022786"/>
    </source>
</evidence>
<dbReference type="Gene3D" id="1.20.120.1750">
    <property type="match status" value="1"/>
</dbReference>
<dbReference type="EMBL" id="JANVFS010000004">
    <property type="protein sequence ID" value="KAJ4493140.1"/>
    <property type="molecule type" value="Genomic_DNA"/>
</dbReference>
<evidence type="ECO:0000256" key="6">
    <source>
        <dbReference type="ARBA" id="ARBA00022771"/>
    </source>
</evidence>
<keyword evidence="6" id="KW-0863">Zinc-finger</keyword>
<keyword evidence="8" id="KW-0862">Zinc</keyword>
<evidence type="ECO:0000313" key="10">
    <source>
        <dbReference type="EMBL" id="KAJ4493140.1"/>
    </source>
</evidence>
<dbReference type="PROSITE" id="PS51873">
    <property type="entry name" value="TRIAD"/>
    <property type="match status" value="1"/>
</dbReference>
<dbReference type="SUPFAM" id="SSF57850">
    <property type="entry name" value="RING/U-box"/>
    <property type="match status" value="2"/>
</dbReference>
<evidence type="ECO:0000256" key="3">
    <source>
        <dbReference type="ARBA" id="ARBA00022679"/>
    </source>
</evidence>
<dbReference type="PROSITE" id="PS00518">
    <property type="entry name" value="ZF_RING_1"/>
    <property type="match status" value="1"/>
</dbReference>
<dbReference type="GO" id="GO:0008270">
    <property type="term" value="F:zinc ion binding"/>
    <property type="evidence" value="ECO:0007669"/>
    <property type="project" value="UniProtKB-KW"/>
</dbReference>
<protein>
    <recommendedName>
        <fullName evidence="2">RBR-type E3 ubiquitin transferase</fullName>
        <ecNumber evidence="2">2.3.2.31</ecNumber>
    </recommendedName>
</protein>
<dbReference type="Pfam" id="PF22191">
    <property type="entry name" value="IBR_1"/>
    <property type="match status" value="1"/>
</dbReference>
<dbReference type="CDD" id="cd22585">
    <property type="entry name" value="Rcat_RBR_DEAH12-like"/>
    <property type="match status" value="1"/>
</dbReference>
<comment type="catalytic activity">
    <reaction evidence="1">
        <text>[E2 ubiquitin-conjugating enzyme]-S-ubiquitinyl-L-cysteine + [acceptor protein]-L-lysine = [E2 ubiquitin-conjugating enzyme]-L-cysteine + [acceptor protein]-N(6)-ubiquitinyl-L-lysine.</text>
        <dbReference type="EC" id="2.3.2.31"/>
    </reaction>
</comment>
<evidence type="ECO:0000256" key="1">
    <source>
        <dbReference type="ARBA" id="ARBA00001798"/>
    </source>
</evidence>
<evidence type="ECO:0000256" key="2">
    <source>
        <dbReference type="ARBA" id="ARBA00012251"/>
    </source>
</evidence>
<dbReference type="GO" id="GO:0003676">
    <property type="term" value="F:nucleic acid binding"/>
    <property type="evidence" value="ECO:0007669"/>
    <property type="project" value="InterPro"/>
</dbReference>
<dbReference type="Pfam" id="PF01485">
    <property type="entry name" value="IBR"/>
    <property type="match status" value="1"/>
</dbReference>
<sequence>KTRRTAPIFHVARVHDHIQVKFGPGFNIQEIITGFETPWLYLSNIPSTVSQDQIVHLLSKHGTVRELRAVTGSQQGTAKVRARFSCAIDAQKANLVLSGTRQWGSIITTQLPINDDHGHGATLEDTTAWIEWDAPSIVGYAGYSTEDQARNAIAFARTSFSEDYVLAHMYSGLPQMGTFTVRFSNLSVQTTKEQMSKYSKPSDIMWSVPNYTSVDLVVASLRCKLESNKIEIISFEVLPPPYRNGRVKAWIRFSNPAATKTACQLLHLRKPVCTGRTRVFAYHMKSLSYSISLHHYKKIQGDLTTFRARLSREVQGTTFTLTPGTAAVAIQISAVDEKILAKLKTEFEKLRGGEVVEYKGEVLWDRFFSLPAGKLYLRQLEVIHRGITIQEDVSSRRLSLFGQSGLRETVKTALIQKHVELLTTEKRRFFLGPLVGPFLRFEFESISRRLGTEKVVLDLWTRQLVVTGQSHDFYTALQAIQRVHSKQKSSSHATCSVCFCEVNCPIILYQCQHSYCRVCLINYLEAAISSNFFPLRCLGNDNNCSSLITVSLARQVLSIGQFDSLVEAAFGDYIHKHPKEFHYCPSPDCRQVYRPAPRGIVLQCPSCLLRICPQCHVEQHDGFVCPEQDGDQIFDEWLKTHKDDVKKCPSCGVPIERAEGCNHITCILCRTHICWVCMLTFPRGEGIYNHMRAEHGGIGNGP</sequence>
<evidence type="ECO:0000259" key="9">
    <source>
        <dbReference type="PROSITE" id="PS51873"/>
    </source>
</evidence>
<dbReference type="InterPro" id="IPR013083">
    <property type="entry name" value="Znf_RING/FYVE/PHD"/>
</dbReference>
<keyword evidence="3" id="KW-0808">Transferase</keyword>
<dbReference type="AlphaFoldDB" id="A0A9W9B030"/>
<dbReference type="PROSITE" id="PS00028">
    <property type="entry name" value="ZINC_FINGER_C2H2_1"/>
    <property type="match status" value="1"/>
</dbReference>
<dbReference type="SMART" id="SM00647">
    <property type="entry name" value="IBR"/>
    <property type="match status" value="2"/>
</dbReference>
<dbReference type="Gene3D" id="3.30.40.10">
    <property type="entry name" value="Zinc/RING finger domain, C3HC4 (zinc finger)"/>
    <property type="match status" value="1"/>
</dbReference>
<dbReference type="GO" id="GO:0016567">
    <property type="term" value="P:protein ubiquitination"/>
    <property type="evidence" value="ECO:0007669"/>
    <property type="project" value="InterPro"/>
</dbReference>
<dbReference type="InterPro" id="IPR044066">
    <property type="entry name" value="TRIAD_supradom"/>
</dbReference>
<gene>
    <name evidence="10" type="ORF">C8J55DRAFT_418216</name>
</gene>
<dbReference type="InterPro" id="IPR017907">
    <property type="entry name" value="Znf_RING_CS"/>
</dbReference>
<dbReference type="InterPro" id="IPR035979">
    <property type="entry name" value="RBD_domain_sf"/>
</dbReference>
<keyword evidence="4" id="KW-0479">Metal-binding</keyword>
<dbReference type="GO" id="GO:0061630">
    <property type="term" value="F:ubiquitin protein ligase activity"/>
    <property type="evidence" value="ECO:0007669"/>
    <property type="project" value="UniProtKB-EC"/>
</dbReference>
<reference evidence="10" key="1">
    <citation type="submission" date="2022-08" db="EMBL/GenBank/DDBJ databases">
        <authorList>
            <consortium name="DOE Joint Genome Institute"/>
            <person name="Min B."/>
            <person name="Riley R."/>
            <person name="Sierra-Patev S."/>
            <person name="Naranjo-Ortiz M."/>
            <person name="Looney B."/>
            <person name="Konkel Z."/>
            <person name="Slot J.C."/>
            <person name="Sakamoto Y."/>
            <person name="Steenwyk J.L."/>
            <person name="Rokas A."/>
            <person name="Carro J."/>
            <person name="Camarero S."/>
            <person name="Ferreira P."/>
            <person name="Molpeceres G."/>
            <person name="Ruiz-Duenas F.J."/>
            <person name="Serrano A."/>
            <person name="Henrissat B."/>
            <person name="Drula E."/>
            <person name="Hughes K.W."/>
            <person name="Mata J.L."/>
            <person name="Ishikawa N.K."/>
            <person name="Vargas-Isla R."/>
            <person name="Ushijima S."/>
            <person name="Smith C.A."/>
            <person name="Ahrendt S."/>
            <person name="Andreopoulos W."/>
            <person name="He G."/>
            <person name="Labutti K."/>
            <person name="Lipzen A."/>
            <person name="Ng V."/>
            <person name="Sandor L."/>
            <person name="Barry K."/>
            <person name="Martinez A.T."/>
            <person name="Xiao Y."/>
            <person name="Gibbons J.G."/>
            <person name="Terashima K."/>
            <person name="Hibbett D.S."/>
            <person name="Grigoriev I.V."/>
        </authorList>
    </citation>
    <scope>NUCLEOTIDE SEQUENCE</scope>
    <source>
        <strain evidence="10">Sp2 HRB7682 ss15</strain>
    </source>
</reference>
<keyword evidence="7" id="KW-0833">Ubl conjugation pathway</keyword>
<comment type="caution">
    <text evidence="10">The sequence shown here is derived from an EMBL/GenBank/DDBJ whole genome shotgun (WGS) entry which is preliminary data.</text>
</comment>
<dbReference type="InterPro" id="IPR031127">
    <property type="entry name" value="E3_UB_ligase_RBR"/>
</dbReference>
<dbReference type="SUPFAM" id="SSF54928">
    <property type="entry name" value="RNA-binding domain, RBD"/>
    <property type="match status" value="1"/>
</dbReference>
<dbReference type="PANTHER" id="PTHR11685">
    <property type="entry name" value="RBR FAMILY RING FINGER AND IBR DOMAIN-CONTAINING"/>
    <property type="match status" value="1"/>
</dbReference>
<feature type="non-terminal residue" evidence="10">
    <location>
        <position position="1"/>
    </location>
</feature>
<evidence type="ECO:0000256" key="4">
    <source>
        <dbReference type="ARBA" id="ARBA00022723"/>
    </source>
</evidence>
<evidence type="ECO:0000313" key="11">
    <source>
        <dbReference type="Proteomes" id="UP001150238"/>
    </source>
</evidence>
<evidence type="ECO:0000256" key="5">
    <source>
        <dbReference type="ARBA" id="ARBA00022737"/>
    </source>
</evidence>
<dbReference type="EC" id="2.3.2.31" evidence="2"/>
<reference evidence="10" key="2">
    <citation type="journal article" date="2023" name="Proc. Natl. Acad. Sci. U.S.A.">
        <title>A global phylogenomic analysis of the shiitake genus Lentinula.</title>
        <authorList>
            <person name="Sierra-Patev S."/>
            <person name="Min B."/>
            <person name="Naranjo-Ortiz M."/>
            <person name="Looney B."/>
            <person name="Konkel Z."/>
            <person name="Slot J.C."/>
            <person name="Sakamoto Y."/>
            <person name="Steenwyk J.L."/>
            <person name="Rokas A."/>
            <person name="Carro J."/>
            <person name="Camarero S."/>
            <person name="Ferreira P."/>
            <person name="Molpeceres G."/>
            <person name="Ruiz-Duenas F.J."/>
            <person name="Serrano A."/>
            <person name="Henrissat B."/>
            <person name="Drula E."/>
            <person name="Hughes K.W."/>
            <person name="Mata J.L."/>
            <person name="Ishikawa N.K."/>
            <person name="Vargas-Isla R."/>
            <person name="Ushijima S."/>
            <person name="Smith C.A."/>
            <person name="Donoghue J."/>
            <person name="Ahrendt S."/>
            <person name="Andreopoulos W."/>
            <person name="He G."/>
            <person name="LaButti K."/>
            <person name="Lipzen A."/>
            <person name="Ng V."/>
            <person name="Riley R."/>
            <person name="Sandor L."/>
            <person name="Barry K."/>
            <person name="Martinez A.T."/>
            <person name="Xiao Y."/>
            <person name="Gibbons J.G."/>
            <person name="Terashima K."/>
            <person name="Grigoriev I.V."/>
            <person name="Hibbett D."/>
        </authorList>
    </citation>
    <scope>NUCLEOTIDE SEQUENCE</scope>
    <source>
        <strain evidence="10">Sp2 HRB7682 ss15</strain>
    </source>
</reference>
<feature type="domain" description="RING-type" evidence="9">
    <location>
        <begin position="491"/>
        <end position="702"/>
    </location>
</feature>
<keyword evidence="5" id="KW-0677">Repeat</keyword>
<organism evidence="10 11">
    <name type="scientific">Lentinula lateritia</name>
    <dbReference type="NCBI Taxonomy" id="40482"/>
    <lineage>
        <taxon>Eukaryota</taxon>
        <taxon>Fungi</taxon>
        <taxon>Dikarya</taxon>
        <taxon>Basidiomycota</taxon>
        <taxon>Agaricomycotina</taxon>
        <taxon>Agaricomycetes</taxon>
        <taxon>Agaricomycetidae</taxon>
        <taxon>Agaricales</taxon>
        <taxon>Marasmiineae</taxon>
        <taxon>Omphalotaceae</taxon>
        <taxon>Lentinula</taxon>
    </lineage>
</organism>
<dbReference type="InterPro" id="IPR002867">
    <property type="entry name" value="IBR_dom"/>
</dbReference>
<accession>A0A9W9B030</accession>
<evidence type="ECO:0000256" key="8">
    <source>
        <dbReference type="ARBA" id="ARBA00022833"/>
    </source>
</evidence>
<dbReference type="InterPro" id="IPR013087">
    <property type="entry name" value="Znf_C2H2_type"/>
</dbReference>